<dbReference type="RefSeq" id="WP_344243347.1">
    <property type="nucleotide sequence ID" value="NZ_BAAAHH010000022.1"/>
</dbReference>
<gene>
    <name evidence="2" type="ORF">GCM10009550_49690</name>
</gene>
<sequence>MIEGSGDGEPVDLRSLRADDALLDRLAARGPGPAGEQDAAARLLRALLEDVDAADAPAGPLSAPGAPRPAGSRARARSRATAPERG</sequence>
<reference evidence="2 3" key="1">
    <citation type="journal article" date="2019" name="Int. J. Syst. Evol. Microbiol.">
        <title>The Global Catalogue of Microorganisms (GCM) 10K type strain sequencing project: providing services to taxonomists for standard genome sequencing and annotation.</title>
        <authorList>
            <consortium name="The Broad Institute Genomics Platform"/>
            <consortium name="The Broad Institute Genome Sequencing Center for Infectious Disease"/>
            <person name="Wu L."/>
            <person name="Ma J."/>
        </authorList>
    </citation>
    <scope>NUCLEOTIDE SEQUENCE [LARGE SCALE GENOMIC DNA]</scope>
    <source>
        <strain evidence="2 3">JCM 10696</strain>
    </source>
</reference>
<organism evidence="2 3">
    <name type="scientific">Actinocorallia libanotica</name>
    <dbReference type="NCBI Taxonomy" id="46162"/>
    <lineage>
        <taxon>Bacteria</taxon>
        <taxon>Bacillati</taxon>
        <taxon>Actinomycetota</taxon>
        <taxon>Actinomycetes</taxon>
        <taxon>Streptosporangiales</taxon>
        <taxon>Thermomonosporaceae</taxon>
        <taxon>Actinocorallia</taxon>
    </lineage>
</organism>
<comment type="caution">
    <text evidence="2">The sequence shown here is derived from an EMBL/GenBank/DDBJ whole genome shotgun (WGS) entry which is preliminary data.</text>
</comment>
<evidence type="ECO:0000256" key="1">
    <source>
        <dbReference type="SAM" id="MobiDB-lite"/>
    </source>
</evidence>
<dbReference type="Proteomes" id="UP001500665">
    <property type="component" value="Unassembled WGS sequence"/>
</dbReference>
<name>A0ABN1RLP3_9ACTN</name>
<feature type="region of interest" description="Disordered" evidence="1">
    <location>
        <begin position="55"/>
        <end position="86"/>
    </location>
</feature>
<evidence type="ECO:0000313" key="2">
    <source>
        <dbReference type="EMBL" id="GAA0959638.1"/>
    </source>
</evidence>
<evidence type="ECO:0000313" key="3">
    <source>
        <dbReference type="Proteomes" id="UP001500665"/>
    </source>
</evidence>
<keyword evidence="3" id="KW-1185">Reference proteome</keyword>
<accession>A0ABN1RLP3</accession>
<dbReference type="EMBL" id="BAAAHH010000022">
    <property type="protein sequence ID" value="GAA0959638.1"/>
    <property type="molecule type" value="Genomic_DNA"/>
</dbReference>
<proteinExistence type="predicted"/>
<protein>
    <submittedName>
        <fullName evidence="2">Uncharacterized protein</fullName>
    </submittedName>
</protein>